<dbReference type="PANTHER" id="PTHR33392">
    <property type="entry name" value="POLYISOPRENYL-TEICHOIC ACID--PEPTIDOGLYCAN TEICHOIC ACID TRANSFERASE TAGU"/>
    <property type="match status" value="1"/>
</dbReference>
<dbReference type="Pfam" id="PF03816">
    <property type="entry name" value="LytR_cpsA_psr"/>
    <property type="match status" value="1"/>
</dbReference>
<dbReference type="InterPro" id="IPR004474">
    <property type="entry name" value="LytR_CpsA_psr"/>
</dbReference>
<dbReference type="PANTHER" id="PTHR33392:SF6">
    <property type="entry name" value="POLYISOPRENYL-TEICHOIC ACID--PEPTIDOGLYCAN TEICHOIC ACID TRANSFERASE TAGU"/>
    <property type="match status" value="1"/>
</dbReference>
<accession>A0A919YDM2</accession>
<dbReference type="RefSeq" id="WP_212979165.1">
    <property type="nucleotide sequence ID" value="NZ_AP025343.1"/>
</dbReference>
<dbReference type="InterPro" id="IPR050922">
    <property type="entry name" value="LytR/CpsA/Psr_CW_biosynth"/>
</dbReference>
<dbReference type="EMBL" id="BORT01000014">
    <property type="protein sequence ID" value="GIO48524.1"/>
    <property type="molecule type" value="Genomic_DNA"/>
</dbReference>
<proteinExistence type="inferred from homology"/>
<feature type="domain" description="Cell envelope-related transcriptional attenuator" evidence="2">
    <location>
        <begin position="100"/>
        <end position="259"/>
    </location>
</feature>
<protein>
    <submittedName>
        <fullName evidence="3">LytR family transcriptional regulator</fullName>
    </submittedName>
</protein>
<evidence type="ECO:0000313" key="3">
    <source>
        <dbReference type="EMBL" id="GIO48524.1"/>
    </source>
</evidence>
<evidence type="ECO:0000259" key="2">
    <source>
        <dbReference type="Pfam" id="PF03816"/>
    </source>
</evidence>
<evidence type="ECO:0000313" key="4">
    <source>
        <dbReference type="Proteomes" id="UP000682811"/>
    </source>
</evidence>
<sequence length="356" mass="40379">MSRSKKKKKWSIYRKITVSLASILGLFILIAGSYAGFLHHKAMSAVHKIAASEYYSPQQREAAETVPEAEPEDVTEDDMKPMTFLLAGTDNRDGSGGTMNTDVMMLVTLNPATKSASLLSIPRDLKITPPGGSSHKANYFYAHNYIQDRATAMTETKKFFSDLFHIPIDYMVLINFDGFRQAIDAVGGVDVNVDMEMHYIDTADGTHIDLNKGFQHLDGQKTLDFVRYRKSNDGSSPSSDFDRNKRQQEVLNQMLDKLTSLNGIGQWGNILDIVGDNVKTDIPEKRLKRWLLNFNKMKPDATNLLTVEGDWKSPFVYWNKEELDQAMEKLYATLDMKPKKYNLGRYMGLYTKSKQK</sequence>
<reference evidence="3 4" key="1">
    <citation type="submission" date="2021-03" db="EMBL/GenBank/DDBJ databases">
        <title>Antimicrobial resistance genes in bacteria isolated from Japanese honey, and their potential for conferring macrolide and lincosamide resistance in the American foulbrood pathogen Paenibacillus larvae.</title>
        <authorList>
            <person name="Okamoto M."/>
            <person name="Kumagai M."/>
            <person name="Kanamori H."/>
            <person name="Takamatsu D."/>
        </authorList>
    </citation>
    <scope>NUCLEOTIDE SEQUENCE [LARGE SCALE GENOMIC DNA]</scope>
    <source>
        <strain evidence="3 4">J34TS1</strain>
    </source>
</reference>
<dbReference type="Gene3D" id="3.40.630.190">
    <property type="entry name" value="LCP protein"/>
    <property type="match status" value="1"/>
</dbReference>
<comment type="caution">
    <text evidence="3">The sequence shown here is derived from an EMBL/GenBank/DDBJ whole genome shotgun (WGS) entry which is preliminary data.</text>
</comment>
<organism evidence="3 4">
    <name type="scientific">Paenibacillus azoreducens</name>
    <dbReference type="NCBI Taxonomy" id="116718"/>
    <lineage>
        <taxon>Bacteria</taxon>
        <taxon>Bacillati</taxon>
        <taxon>Bacillota</taxon>
        <taxon>Bacilli</taxon>
        <taxon>Bacillales</taxon>
        <taxon>Paenibacillaceae</taxon>
        <taxon>Paenibacillus</taxon>
    </lineage>
</organism>
<dbReference type="NCBIfam" id="TIGR00350">
    <property type="entry name" value="lytR_cpsA_psr"/>
    <property type="match status" value="1"/>
</dbReference>
<gene>
    <name evidence="3" type="primary">lytR_3</name>
    <name evidence="3" type="ORF">J34TS1_32890</name>
</gene>
<dbReference type="Proteomes" id="UP000682811">
    <property type="component" value="Unassembled WGS sequence"/>
</dbReference>
<comment type="similarity">
    <text evidence="1">Belongs to the LytR/CpsA/Psr (LCP) family.</text>
</comment>
<dbReference type="AlphaFoldDB" id="A0A919YDM2"/>
<keyword evidence="4" id="KW-1185">Reference proteome</keyword>
<evidence type="ECO:0000256" key="1">
    <source>
        <dbReference type="ARBA" id="ARBA00006068"/>
    </source>
</evidence>
<name>A0A919YDM2_9BACL</name>